<evidence type="ECO:0000313" key="2">
    <source>
        <dbReference type="Proteomes" id="UP000295510"/>
    </source>
</evidence>
<reference evidence="1 2" key="1">
    <citation type="submission" date="2019-03" db="EMBL/GenBank/DDBJ databases">
        <title>Genomic Encyclopedia of Type Strains, Phase IV (KMG-IV): sequencing the most valuable type-strain genomes for metagenomic binning, comparative biology and taxonomic classification.</title>
        <authorList>
            <person name="Goeker M."/>
        </authorList>
    </citation>
    <scope>NUCLEOTIDE SEQUENCE [LARGE SCALE GENOMIC DNA]</scope>
    <source>
        <strain evidence="1 2">DSM 19605</strain>
    </source>
</reference>
<dbReference type="EMBL" id="SNYL01000027">
    <property type="protein sequence ID" value="TDQ37360.1"/>
    <property type="molecule type" value="Genomic_DNA"/>
</dbReference>
<evidence type="ECO:0000313" key="1">
    <source>
        <dbReference type="EMBL" id="TDQ37360.1"/>
    </source>
</evidence>
<dbReference type="Proteomes" id="UP000295510">
    <property type="component" value="Unassembled WGS sequence"/>
</dbReference>
<keyword evidence="2" id="KW-1185">Reference proteome</keyword>
<proteinExistence type="predicted"/>
<comment type="caution">
    <text evidence="1">The sequence shown here is derived from an EMBL/GenBank/DDBJ whole genome shotgun (WGS) entry which is preliminary data.</text>
</comment>
<organism evidence="1 2">
    <name type="scientific">Tepidicella xavieri</name>
    <dbReference type="NCBI Taxonomy" id="360241"/>
    <lineage>
        <taxon>Bacteria</taxon>
        <taxon>Pseudomonadati</taxon>
        <taxon>Pseudomonadota</taxon>
        <taxon>Betaproteobacteria</taxon>
        <taxon>Burkholderiales</taxon>
        <taxon>Tepidicella</taxon>
    </lineage>
</organism>
<sequence length="106" mass="11788">MIKTLYKIPAPDSLGAQIEVYGEPENAWYEWRIIDGGRTVRDTGTEGHSAFQGRQYGQAEIALRDALMFASGLKDGYTMDAEQRQLANEAASLEEGYADKAKAEHF</sequence>
<gene>
    <name evidence="1" type="ORF">DFR43_1275</name>
</gene>
<accession>A0A4R6TUF7</accession>
<name>A0A4R6TUF7_9BURK</name>
<dbReference type="AlphaFoldDB" id="A0A4R6TUF7"/>
<dbReference type="RefSeq" id="WP_245988954.1">
    <property type="nucleotide sequence ID" value="NZ_SNYL01000027.1"/>
</dbReference>
<protein>
    <submittedName>
        <fullName evidence="1">Uncharacterized protein</fullName>
    </submittedName>
</protein>